<evidence type="ECO:0000313" key="4">
    <source>
        <dbReference type="Proteomes" id="UP000678393"/>
    </source>
</evidence>
<evidence type="ECO:0008006" key="5">
    <source>
        <dbReference type="Google" id="ProtNLM"/>
    </source>
</evidence>
<protein>
    <recommendedName>
        <fullName evidence="5">EGF-like domain-containing protein</fullName>
    </recommendedName>
</protein>
<gene>
    <name evidence="3" type="ORF">CUNI_LOCUS14068</name>
</gene>
<comment type="caution">
    <text evidence="3">The sequence shown here is derived from an EMBL/GenBank/DDBJ whole genome shotgun (WGS) entry which is preliminary data.</text>
</comment>
<feature type="compositionally biased region" description="Polar residues" evidence="1">
    <location>
        <begin position="112"/>
        <end position="124"/>
    </location>
</feature>
<evidence type="ECO:0000256" key="2">
    <source>
        <dbReference type="SAM" id="Phobius"/>
    </source>
</evidence>
<dbReference type="Proteomes" id="UP000678393">
    <property type="component" value="Unassembled WGS sequence"/>
</dbReference>
<evidence type="ECO:0000313" key="3">
    <source>
        <dbReference type="EMBL" id="CAG5128510.1"/>
    </source>
</evidence>
<name>A0A8S3ZLE3_9EUPU</name>
<dbReference type="EMBL" id="CAJHNH020003091">
    <property type="protein sequence ID" value="CAG5128510.1"/>
    <property type="molecule type" value="Genomic_DNA"/>
</dbReference>
<dbReference type="InterPro" id="IPR009030">
    <property type="entry name" value="Growth_fac_rcpt_cys_sf"/>
</dbReference>
<accession>A0A8S3ZLE3</accession>
<feature type="region of interest" description="Disordered" evidence="1">
    <location>
        <begin position="81"/>
        <end position="124"/>
    </location>
</feature>
<keyword evidence="4" id="KW-1185">Reference proteome</keyword>
<dbReference type="AlphaFoldDB" id="A0A8S3ZLE3"/>
<sequence length="124" mass="13558">MCCADCPDKMFGPTCENTCSRRCVRQVCQTDTGKCLTCREGYSGDRCEQGGEKYWMAYVLGVFVVLLIIVYGLCYFIDTKRKRKPPPVTPPSSPPQKAEVISASSVAAGSSNTLESTSTYSDQS</sequence>
<reference evidence="3" key="1">
    <citation type="submission" date="2021-04" db="EMBL/GenBank/DDBJ databases">
        <authorList>
            <consortium name="Molecular Ecology Group"/>
        </authorList>
    </citation>
    <scope>NUCLEOTIDE SEQUENCE</scope>
</reference>
<proteinExistence type="predicted"/>
<feature type="transmembrane region" description="Helical" evidence="2">
    <location>
        <begin position="55"/>
        <end position="77"/>
    </location>
</feature>
<keyword evidence="2" id="KW-0472">Membrane</keyword>
<evidence type="ECO:0000256" key="1">
    <source>
        <dbReference type="SAM" id="MobiDB-lite"/>
    </source>
</evidence>
<organism evidence="3 4">
    <name type="scientific">Candidula unifasciata</name>
    <dbReference type="NCBI Taxonomy" id="100452"/>
    <lineage>
        <taxon>Eukaryota</taxon>
        <taxon>Metazoa</taxon>
        <taxon>Spiralia</taxon>
        <taxon>Lophotrochozoa</taxon>
        <taxon>Mollusca</taxon>
        <taxon>Gastropoda</taxon>
        <taxon>Heterobranchia</taxon>
        <taxon>Euthyneura</taxon>
        <taxon>Panpulmonata</taxon>
        <taxon>Eupulmonata</taxon>
        <taxon>Stylommatophora</taxon>
        <taxon>Helicina</taxon>
        <taxon>Helicoidea</taxon>
        <taxon>Geomitridae</taxon>
        <taxon>Candidula</taxon>
    </lineage>
</organism>
<keyword evidence="2" id="KW-1133">Transmembrane helix</keyword>
<keyword evidence="2" id="KW-0812">Transmembrane</keyword>
<dbReference type="OrthoDB" id="6108566at2759"/>
<dbReference type="SUPFAM" id="SSF57184">
    <property type="entry name" value="Growth factor receptor domain"/>
    <property type="match status" value="1"/>
</dbReference>
<feature type="compositionally biased region" description="Low complexity" evidence="1">
    <location>
        <begin position="102"/>
        <end position="111"/>
    </location>
</feature>